<dbReference type="InterPro" id="IPR051922">
    <property type="entry name" value="Bact_Sporulation_Assoc"/>
</dbReference>
<name>A0A7X5YC95_9BACT</name>
<reference evidence="2 3" key="1">
    <citation type="submission" date="2020-03" db="EMBL/GenBank/DDBJ databases">
        <title>Genomic Encyclopedia of Type Strains, Phase IV (KMG-IV): sequencing the most valuable type-strain genomes for metagenomic binning, comparative biology and taxonomic classification.</title>
        <authorList>
            <person name="Goeker M."/>
        </authorList>
    </citation>
    <scope>NUCLEOTIDE SEQUENCE [LARGE SCALE GENOMIC DNA]</scope>
    <source>
        <strain evidence="2 3">DSM 105722</strain>
    </source>
</reference>
<accession>A0A7X5YC95</accession>
<dbReference type="GO" id="GO:0030435">
    <property type="term" value="P:sporulation resulting in formation of a cellular spore"/>
    <property type="evidence" value="ECO:0007669"/>
    <property type="project" value="InterPro"/>
</dbReference>
<dbReference type="AlphaFoldDB" id="A0A7X5YC95"/>
<proteinExistence type="predicted"/>
<dbReference type="InterPro" id="IPR013486">
    <property type="entry name" value="SpoIID/LytB"/>
</dbReference>
<organism evidence="2 3">
    <name type="scientific">Butyricimonas paravirosa</name>
    <dbReference type="NCBI Taxonomy" id="1472417"/>
    <lineage>
        <taxon>Bacteria</taxon>
        <taxon>Pseudomonadati</taxon>
        <taxon>Bacteroidota</taxon>
        <taxon>Bacteroidia</taxon>
        <taxon>Bacteroidales</taxon>
        <taxon>Odoribacteraceae</taxon>
        <taxon>Butyricimonas</taxon>
    </lineage>
</organism>
<sequence length="477" mass="53581">MKMKEPVTCNRSTCNSPKATSLSIGILFAPAITFRLNGTYWNKDQKYSGEYTISKEGKNLILHSSSGTQIVPDHFTLTPENDETTNFDLLNVMIGINFHWQRTEDQKFKGTLKIMDEGKHLTAINILPLEDYLLSVISSEMSATSSLELLKAHAVISRSWLIAQKIKSEKLTDTYQSCIQDEQQYIRWYDREDHEHFDVCADDHCQRYQGISKAYTPFVQQAIEATRGEVLVYAGEICDARFSKCCGGVTEYFENTWEPVNHPYLTKVIDSDTQSSTPDLSQEENARKWILSTPDVFCNTRDKAILSNVLNDYDQETQDFFRWQVSYSPSELSALITSRIGIDFGEIQSIEPVERGVSGRITRLRIQGSKRDMIIGKELVIRKAFSQSHLYSSAFIVETEKDTSGAITRFTLKGAGWGHGVGLCQIGAAVMSAKGYDYKQILSHYFPGTQLESIKNVNSSVSFAATSSINRGGAGES</sequence>
<comment type="caution">
    <text evidence="2">The sequence shown here is derived from an EMBL/GenBank/DDBJ whole genome shotgun (WGS) entry which is preliminary data.</text>
</comment>
<protein>
    <submittedName>
        <fullName evidence="2">SpoIID/LytB domain protein</fullName>
    </submittedName>
</protein>
<gene>
    <name evidence="2" type="ORF">GGR15_000527</name>
</gene>
<dbReference type="Pfam" id="PF08486">
    <property type="entry name" value="SpoIID"/>
    <property type="match status" value="1"/>
</dbReference>
<evidence type="ECO:0000259" key="1">
    <source>
        <dbReference type="Pfam" id="PF08486"/>
    </source>
</evidence>
<dbReference type="InterPro" id="IPR013693">
    <property type="entry name" value="SpoIID/LytB_N"/>
</dbReference>
<dbReference type="EMBL" id="JAATLI010000002">
    <property type="protein sequence ID" value="NJC16922.1"/>
    <property type="molecule type" value="Genomic_DNA"/>
</dbReference>
<dbReference type="Proteomes" id="UP000576368">
    <property type="component" value="Unassembled WGS sequence"/>
</dbReference>
<evidence type="ECO:0000313" key="3">
    <source>
        <dbReference type="Proteomes" id="UP000576368"/>
    </source>
</evidence>
<evidence type="ECO:0000313" key="2">
    <source>
        <dbReference type="EMBL" id="NJC16922.1"/>
    </source>
</evidence>
<dbReference type="NCBIfam" id="TIGR02669">
    <property type="entry name" value="SpoIID_LytB"/>
    <property type="match status" value="1"/>
</dbReference>
<dbReference type="GO" id="GO:0030288">
    <property type="term" value="C:outer membrane-bounded periplasmic space"/>
    <property type="evidence" value="ECO:0007669"/>
    <property type="project" value="TreeGrafter"/>
</dbReference>
<dbReference type="PANTHER" id="PTHR30032:SF4">
    <property type="entry name" value="AMIDASE ENHANCER"/>
    <property type="match status" value="1"/>
</dbReference>
<feature type="domain" description="Sporulation stage II protein D amidase enhancer LytB N-terminal" evidence="1">
    <location>
        <begin position="118"/>
        <end position="233"/>
    </location>
</feature>
<dbReference type="PANTHER" id="PTHR30032">
    <property type="entry name" value="N-ACETYLMURAMOYL-L-ALANINE AMIDASE-RELATED"/>
    <property type="match status" value="1"/>
</dbReference>